<dbReference type="RefSeq" id="XP_024683743.1">
    <property type="nucleotide sequence ID" value="XM_024828861.1"/>
</dbReference>
<evidence type="ECO:0000313" key="2">
    <source>
        <dbReference type="EMBL" id="PKX95148.1"/>
    </source>
</evidence>
<feature type="signal peptide" evidence="1">
    <location>
        <begin position="1"/>
        <end position="19"/>
    </location>
</feature>
<keyword evidence="1" id="KW-0732">Signal</keyword>
<dbReference type="OrthoDB" id="4450725at2759"/>
<dbReference type="AlphaFoldDB" id="A0A2I1CBY7"/>
<protein>
    <submittedName>
        <fullName evidence="2">Uncharacterized protein</fullName>
    </submittedName>
</protein>
<gene>
    <name evidence="2" type="ORF">P174DRAFT_449628</name>
</gene>
<comment type="caution">
    <text evidence="2">The sequence shown here is derived from an EMBL/GenBank/DDBJ whole genome shotgun (WGS) entry which is preliminary data.</text>
</comment>
<feature type="chain" id="PRO_5014190541" evidence="1">
    <location>
        <begin position="20"/>
        <end position="113"/>
    </location>
</feature>
<dbReference type="OMA" id="FPENDCK"/>
<dbReference type="Proteomes" id="UP000234474">
    <property type="component" value="Unassembled WGS sequence"/>
</dbReference>
<reference evidence="3" key="1">
    <citation type="journal article" date="2018" name="Proc. Natl. Acad. Sci. U.S.A.">
        <title>Linking secondary metabolites to gene clusters through genome sequencing of six diverse Aspergillus species.</title>
        <authorList>
            <person name="Kaerboelling I."/>
            <person name="Vesth T.C."/>
            <person name="Frisvad J.C."/>
            <person name="Nybo J.L."/>
            <person name="Theobald S."/>
            <person name="Kuo A."/>
            <person name="Bowyer P."/>
            <person name="Matsuda Y."/>
            <person name="Mondo S."/>
            <person name="Lyhne E.K."/>
            <person name="Kogle M.E."/>
            <person name="Clum A."/>
            <person name="Lipzen A."/>
            <person name="Salamov A."/>
            <person name="Ngan C.Y."/>
            <person name="Daum C."/>
            <person name="Chiniquy J."/>
            <person name="Barry K."/>
            <person name="LaButti K."/>
            <person name="Haridas S."/>
            <person name="Simmons B.A."/>
            <person name="Magnuson J.K."/>
            <person name="Mortensen U.H."/>
            <person name="Larsen T.O."/>
            <person name="Grigoriev I.V."/>
            <person name="Baker S.E."/>
            <person name="Andersen M.R."/>
        </authorList>
    </citation>
    <scope>NUCLEOTIDE SEQUENCE [LARGE SCALE GENOMIC DNA]</scope>
    <source>
        <strain evidence="3">IBT 16806</strain>
    </source>
</reference>
<sequence>MHVSSAILSTLAAATLASAGNWGFTGFTETDCKGNGPVGFGDQKAYGCTNFDTKATIMSIDGDVDGFEIALFPENDCKGNFQQYIRDSNTCSSAGRGDFPQIKSFKVYAGTPY</sequence>
<organism evidence="2 3">
    <name type="scientific">Aspergillus novofumigatus (strain IBT 16806)</name>
    <dbReference type="NCBI Taxonomy" id="1392255"/>
    <lineage>
        <taxon>Eukaryota</taxon>
        <taxon>Fungi</taxon>
        <taxon>Dikarya</taxon>
        <taxon>Ascomycota</taxon>
        <taxon>Pezizomycotina</taxon>
        <taxon>Eurotiomycetes</taxon>
        <taxon>Eurotiomycetidae</taxon>
        <taxon>Eurotiales</taxon>
        <taxon>Aspergillaceae</taxon>
        <taxon>Aspergillus</taxon>
        <taxon>Aspergillus subgen. Fumigati</taxon>
    </lineage>
</organism>
<dbReference type="VEuPathDB" id="FungiDB:P174DRAFT_449628"/>
<dbReference type="EMBL" id="MSZS01000003">
    <property type="protein sequence ID" value="PKX95148.1"/>
    <property type="molecule type" value="Genomic_DNA"/>
</dbReference>
<name>A0A2I1CBY7_ASPN1</name>
<proteinExistence type="predicted"/>
<dbReference type="GeneID" id="36536187"/>
<evidence type="ECO:0000313" key="3">
    <source>
        <dbReference type="Proteomes" id="UP000234474"/>
    </source>
</evidence>
<evidence type="ECO:0000256" key="1">
    <source>
        <dbReference type="SAM" id="SignalP"/>
    </source>
</evidence>
<keyword evidence="3" id="KW-1185">Reference proteome</keyword>
<accession>A0A2I1CBY7</accession>